<name>A0A2V3PMU9_9BACT</name>
<dbReference type="AlphaFoldDB" id="A0A2V3PMU9"/>
<reference evidence="1 2" key="1">
    <citation type="submission" date="2018-03" db="EMBL/GenBank/DDBJ databases">
        <title>Genomic Encyclopedia of Archaeal and Bacterial Type Strains, Phase II (KMG-II): from individual species to whole genera.</title>
        <authorList>
            <person name="Goeker M."/>
        </authorList>
    </citation>
    <scope>NUCLEOTIDE SEQUENCE [LARGE SCALE GENOMIC DNA]</scope>
    <source>
        <strain evidence="1 2">DSM 100214</strain>
    </source>
</reference>
<proteinExistence type="predicted"/>
<dbReference type="EMBL" id="QICL01000025">
    <property type="protein sequence ID" value="PXV61220.1"/>
    <property type="molecule type" value="Genomic_DNA"/>
</dbReference>
<gene>
    <name evidence="1" type="ORF">CLV62_12553</name>
</gene>
<accession>A0A2V3PMU9</accession>
<dbReference type="OrthoDB" id="6402880at2"/>
<comment type="caution">
    <text evidence="1">The sequence shown here is derived from an EMBL/GenBank/DDBJ whole genome shotgun (WGS) entry which is preliminary data.</text>
</comment>
<protein>
    <submittedName>
        <fullName evidence="1">Uncharacterized protein</fullName>
    </submittedName>
</protein>
<sequence length="150" mass="17294">MEHSKEKIQLTPTEKRVRKALIKFAAAKRTVAYQALSNIADLGLEMQYDIHVEMMSTMLSNVSCFELQEGRPLLSAVVINSNKEHQGNGFFKLCTEKENELKELLNCESLSPSIKQKLEFSAARIKDCFDFWSDKERLDLNRDKEIHLDN</sequence>
<organism evidence="1 2">
    <name type="scientific">Dysgonomonas alginatilytica</name>
    <dbReference type="NCBI Taxonomy" id="1605892"/>
    <lineage>
        <taxon>Bacteria</taxon>
        <taxon>Pseudomonadati</taxon>
        <taxon>Bacteroidota</taxon>
        <taxon>Bacteroidia</taxon>
        <taxon>Bacteroidales</taxon>
        <taxon>Dysgonomonadaceae</taxon>
        <taxon>Dysgonomonas</taxon>
    </lineage>
</organism>
<keyword evidence="2" id="KW-1185">Reference proteome</keyword>
<evidence type="ECO:0000313" key="2">
    <source>
        <dbReference type="Proteomes" id="UP000247973"/>
    </source>
</evidence>
<dbReference type="RefSeq" id="WP_110311841.1">
    <property type="nucleotide sequence ID" value="NZ_QICL01000025.1"/>
</dbReference>
<dbReference type="Proteomes" id="UP000247973">
    <property type="component" value="Unassembled WGS sequence"/>
</dbReference>
<evidence type="ECO:0000313" key="1">
    <source>
        <dbReference type="EMBL" id="PXV61220.1"/>
    </source>
</evidence>